<dbReference type="AlphaFoldDB" id="A0A7C3CM76"/>
<keyword evidence="2" id="KW-0472">Membrane</keyword>
<proteinExistence type="predicted"/>
<dbReference type="EMBL" id="DRMH01000115">
    <property type="protein sequence ID" value="HFC98492.1"/>
    <property type="molecule type" value="Genomic_DNA"/>
</dbReference>
<keyword evidence="2" id="KW-0812">Transmembrane</keyword>
<protein>
    <recommendedName>
        <fullName evidence="4">DUF106 domain-containing protein</fullName>
    </recommendedName>
</protein>
<evidence type="ECO:0000313" key="3">
    <source>
        <dbReference type="EMBL" id="HFC98492.1"/>
    </source>
</evidence>
<gene>
    <name evidence="3" type="ORF">ENJ40_08570</name>
</gene>
<dbReference type="Proteomes" id="UP000886043">
    <property type="component" value="Unassembled WGS sequence"/>
</dbReference>
<keyword evidence="2" id="KW-1133">Transmembrane helix</keyword>
<name>A0A7C3CM76_9BACT</name>
<accession>A0A7C3CM76</accession>
<feature type="transmembrane region" description="Helical" evidence="2">
    <location>
        <begin position="24"/>
        <end position="50"/>
    </location>
</feature>
<comment type="caution">
    <text evidence="3">The sequence shown here is derived from an EMBL/GenBank/DDBJ whole genome shotgun (WGS) entry which is preliminary data.</text>
</comment>
<sequence length="211" mass="24597">MLRGLFLLLDRLFLPAYHLVRDPVLAYFLGTFLLALGCVVLGQLLLYLIVAVNRNHTESLLAELVHWNNLAVEAVERGEGEAYRTFNQEANQVFGKLFFLHLAQSSAFLVPVPFVLYWMQVRFGAIEFPLPFRVPFLGNTVHYLFTFGMLYLFAYWFFGLIKRRLPFFSRWERRLEETGATVRRMRSLAEVLEERVRLAENDRDRAGKNSA</sequence>
<organism evidence="3">
    <name type="scientific">Thermosulfurimonas dismutans</name>
    <dbReference type="NCBI Taxonomy" id="999894"/>
    <lineage>
        <taxon>Bacteria</taxon>
        <taxon>Pseudomonadati</taxon>
        <taxon>Thermodesulfobacteriota</taxon>
        <taxon>Thermodesulfobacteria</taxon>
        <taxon>Thermodesulfobacteriales</taxon>
        <taxon>Thermodesulfobacteriaceae</taxon>
        <taxon>Thermosulfurimonas</taxon>
    </lineage>
</organism>
<keyword evidence="1" id="KW-0175">Coiled coil</keyword>
<feature type="transmembrane region" description="Helical" evidence="2">
    <location>
        <begin position="140"/>
        <end position="161"/>
    </location>
</feature>
<reference evidence="3" key="1">
    <citation type="journal article" date="2020" name="mSystems">
        <title>Genome- and Community-Level Interaction Insights into Carbon Utilization and Element Cycling Functions of Hydrothermarchaeota in Hydrothermal Sediment.</title>
        <authorList>
            <person name="Zhou Z."/>
            <person name="Liu Y."/>
            <person name="Xu W."/>
            <person name="Pan J."/>
            <person name="Luo Z.H."/>
            <person name="Li M."/>
        </authorList>
    </citation>
    <scope>NUCLEOTIDE SEQUENCE [LARGE SCALE GENOMIC DNA]</scope>
    <source>
        <strain evidence="3">HyVt-483</strain>
    </source>
</reference>
<evidence type="ECO:0000256" key="1">
    <source>
        <dbReference type="SAM" id="Coils"/>
    </source>
</evidence>
<feature type="coiled-coil region" evidence="1">
    <location>
        <begin position="182"/>
        <end position="209"/>
    </location>
</feature>
<feature type="transmembrane region" description="Helical" evidence="2">
    <location>
        <begin position="97"/>
        <end position="120"/>
    </location>
</feature>
<evidence type="ECO:0008006" key="4">
    <source>
        <dbReference type="Google" id="ProtNLM"/>
    </source>
</evidence>
<evidence type="ECO:0000256" key="2">
    <source>
        <dbReference type="SAM" id="Phobius"/>
    </source>
</evidence>